<evidence type="ECO:0000313" key="1">
    <source>
        <dbReference type="EMBL" id="KMO41554.1"/>
    </source>
</evidence>
<organism evidence="1 2">
    <name type="scientific">Methylobacterium variabile</name>
    <dbReference type="NCBI Taxonomy" id="298794"/>
    <lineage>
        <taxon>Bacteria</taxon>
        <taxon>Pseudomonadati</taxon>
        <taxon>Pseudomonadota</taxon>
        <taxon>Alphaproteobacteria</taxon>
        <taxon>Hyphomicrobiales</taxon>
        <taxon>Methylobacteriaceae</taxon>
        <taxon>Methylobacterium</taxon>
    </lineage>
</organism>
<keyword evidence="2" id="KW-1185">Reference proteome</keyword>
<dbReference type="Proteomes" id="UP000035955">
    <property type="component" value="Unassembled WGS sequence"/>
</dbReference>
<accession>A0A0J6T6F9</accession>
<reference evidence="1 2" key="1">
    <citation type="submission" date="2015-03" db="EMBL/GenBank/DDBJ databases">
        <title>Genome sequencing of Methylobacterium variabile DSM 16961.</title>
        <authorList>
            <person name="Chaudhry V."/>
            <person name="Patil P.B."/>
        </authorList>
    </citation>
    <scope>NUCLEOTIDE SEQUENCE [LARGE SCALE GENOMIC DNA]</scope>
    <source>
        <strain evidence="1 2">DSM 16961</strain>
    </source>
</reference>
<comment type="caution">
    <text evidence="1">The sequence shown here is derived from an EMBL/GenBank/DDBJ whole genome shotgun (WGS) entry which is preliminary data.</text>
</comment>
<protein>
    <submittedName>
        <fullName evidence="1">Uncharacterized protein</fullName>
    </submittedName>
</protein>
<sequence length="66" mass="7349">MNLEDLDGDDAQARDAGPFTSLARISTVERPNDPALLTNCAKLFAGGSRAANTREAYRFDFRHYEE</sequence>
<dbReference type="EMBL" id="LABY01000030">
    <property type="protein sequence ID" value="KMO41554.1"/>
    <property type="molecule type" value="Genomic_DNA"/>
</dbReference>
<dbReference type="RefSeq" id="WP_048443075.1">
    <property type="nucleotide sequence ID" value="NZ_LABY01000030.1"/>
</dbReference>
<gene>
    <name evidence="1" type="ORF">VQ02_05060</name>
</gene>
<dbReference type="AlphaFoldDB" id="A0A0J6T6F9"/>
<name>A0A0J6T6F9_9HYPH</name>
<proteinExistence type="predicted"/>
<evidence type="ECO:0000313" key="2">
    <source>
        <dbReference type="Proteomes" id="UP000035955"/>
    </source>
</evidence>